<dbReference type="Proteomes" id="UP001520654">
    <property type="component" value="Unassembled WGS sequence"/>
</dbReference>
<evidence type="ECO:0000313" key="2">
    <source>
        <dbReference type="EMBL" id="MCC0100370.1"/>
    </source>
</evidence>
<comment type="caution">
    <text evidence="2">The sequence shown here is derived from an EMBL/GenBank/DDBJ whole genome shotgun (WGS) entry which is preliminary data.</text>
</comment>
<organism evidence="2 3">
    <name type="scientific">Streptomyces flavotricini</name>
    <dbReference type="NCBI Taxonomy" id="66888"/>
    <lineage>
        <taxon>Bacteria</taxon>
        <taxon>Bacillati</taxon>
        <taxon>Actinomycetota</taxon>
        <taxon>Actinomycetes</taxon>
        <taxon>Kitasatosporales</taxon>
        <taxon>Streptomycetaceae</taxon>
        <taxon>Streptomyces</taxon>
    </lineage>
</organism>
<dbReference type="SUPFAM" id="SSF51197">
    <property type="entry name" value="Clavaminate synthase-like"/>
    <property type="match status" value="1"/>
</dbReference>
<dbReference type="InterPro" id="IPR007803">
    <property type="entry name" value="Asp/Arg/Pro-Hydrxlase"/>
</dbReference>
<keyword evidence="3" id="KW-1185">Reference proteome</keyword>
<dbReference type="Gene3D" id="2.60.120.330">
    <property type="entry name" value="B-lactam Antibiotic, Isopenicillin N Synthase, Chain"/>
    <property type="match status" value="1"/>
</dbReference>
<dbReference type="RefSeq" id="WP_229343869.1">
    <property type="nucleotide sequence ID" value="NZ_JAINUL010000001.1"/>
</dbReference>
<name>A0ABS8EGT9_9ACTN</name>
<evidence type="ECO:0000313" key="3">
    <source>
        <dbReference type="Proteomes" id="UP001520654"/>
    </source>
</evidence>
<feature type="domain" description="Aspartyl/asparaginy/proline hydroxylase" evidence="1">
    <location>
        <begin position="108"/>
        <end position="212"/>
    </location>
</feature>
<accession>A0ABS8EGT9</accession>
<dbReference type="Pfam" id="PF05118">
    <property type="entry name" value="Asp_Arg_Hydrox"/>
    <property type="match status" value="1"/>
</dbReference>
<sequence>MTAHEDDVDQGLRRILHGIRDANYHRPGIRCLRLLEAGPGTAASLAAEVALLRSRQRPSLAGAPGHVTAWTGPRGRVEQFSLLNASGRCDDFSRDHDLSCFGKRFHHGAHHPALAALIGSLPHLVNFRVNVLGPGASLSPHEEHSVVRTRSGAVGIRARFHLPLTTHPAATLTLDGDVHHLAAGSVYLVNHGCVHAAENGGPAERVHLVWDMLLTVDAAAAVFGPGPAPVGLTRTRRRTQPPVGRRTVTGWERIAPQVREAEARNLGLLAVQ</sequence>
<proteinExistence type="predicted"/>
<gene>
    <name evidence="2" type="ORF">K7B10_37470</name>
</gene>
<dbReference type="InterPro" id="IPR027443">
    <property type="entry name" value="IPNS-like_sf"/>
</dbReference>
<dbReference type="EMBL" id="JAINUL010000001">
    <property type="protein sequence ID" value="MCC0100370.1"/>
    <property type="molecule type" value="Genomic_DNA"/>
</dbReference>
<evidence type="ECO:0000259" key="1">
    <source>
        <dbReference type="Pfam" id="PF05118"/>
    </source>
</evidence>
<protein>
    <submittedName>
        <fullName evidence="2">Aspartyl/asparaginyl beta-hydroxylase domain-containing protein</fullName>
    </submittedName>
</protein>
<reference evidence="2 3" key="1">
    <citation type="submission" date="2021-08" db="EMBL/GenBank/DDBJ databases">
        <title>Genomic Architecture of Streptomyces flavotricini NGL1 and Streptomyces erythrochromogenes HMS4 With Differential Plant Beneficial attributes and laccase production capabilities.</title>
        <authorList>
            <person name="Salwan R."/>
            <person name="Kaur R."/>
            <person name="Sharma V."/>
        </authorList>
    </citation>
    <scope>NUCLEOTIDE SEQUENCE [LARGE SCALE GENOMIC DNA]</scope>
    <source>
        <strain evidence="2 3">NGL1</strain>
    </source>
</reference>